<dbReference type="SUPFAM" id="SSF47917">
    <property type="entry name" value="C-terminal domain of alpha and beta subunits of F1 ATP synthase"/>
    <property type="match status" value="1"/>
</dbReference>
<evidence type="ECO:0000256" key="10">
    <source>
        <dbReference type="ARBA" id="ARBA00023310"/>
    </source>
</evidence>
<dbReference type="Gene3D" id="3.40.50.300">
    <property type="entry name" value="P-loop containing nucleotide triphosphate hydrolases"/>
    <property type="match status" value="1"/>
</dbReference>
<dbReference type="Proteomes" id="UP000290649">
    <property type="component" value="Unassembled WGS sequence"/>
</dbReference>
<accession>A0A4Q0VSM0</accession>
<keyword evidence="10" id="KW-0066">ATP synthesis</keyword>
<keyword evidence="8" id="KW-0472">Membrane</keyword>
<dbReference type="InterPro" id="IPR050053">
    <property type="entry name" value="ATPase_alpha/beta_chains"/>
</dbReference>
<dbReference type="GO" id="GO:0005524">
    <property type="term" value="F:ATP binding"/>
    <property type="evidence" value="ECO:0007669"/>
    <property type="project" value="UniProtKB-KW"/>
</dbReference>
<dbReference type="OrthoDB" id="2447669at2"/>
<reference evidence="11 12" key="1">
    <citation type="journal article" date="2019" name="Int. J. Syst. Evol. Microbiol.">
        <title>Anaerobacillus alkaliphilus sp. nov., a novel alkaliphilic and moderately halophilic bacterium.</title>
        <authorList>
            <person name="Borsodi A.K."/>
            <person name="Aszalos J.M."/>
            <person name="Bihari P."/>
            <person name="Nagy I."/>
            <person name="Schumann P."/>
            <person name="Sproer C."/>
            <person name="Kovacs A.L."/>
            <person name="Boka K."/>
            <person name="Dobosy P."/>
            <person name="Ovari M."/>
            <person name="Szili-Kovacs T."/>
            <person name="Toth E."/>
        </authorList>
    </citation>
    <scope>NUCLEOTIDE SEQUENCE [LARGE SCALE GENOMIC DNA]</scope>
    <source>
        <strain evidence="11 12">B16-10</strain>
    </source>
</reference>
<keyword evidence="12" id="KW-1185">Reference proteome</keyword>
<evidence type="ECO:0000313" key="12">
    <source>
        <dbReference type="Proteomes" id="UP000290649"/>
    </source>
</evidence>
<proteinExistence type="inferred from homology"/>
<keyword evidence="4" id="KW-0547">Nucleotide-binding</keyword>
<gene>
    <name evidence="11" type="ORF">DS745_11405</name>
</gene>
<comment type="caution">
    <text evidence="11">The sequence shown here is derived from an EMBL/GenBank/DDBJ whole genome shotgun (WGS) entry which is preliminary data.</text>
</comment>
<protein>
    <recommendedName>
        <fullName evidence="13">F-type H+-transporting ATPase subunit beta</fullName>
    </recommendedName>
</protein>
<keyword evidence="5" id="KW-0067">ATP-binding</keyword>
<dbReference type="EMBL" id="QOUX01000037">
    <property type="protein sequence ID" value="RXJ00660.1"/>
    <property type="molecule type" value="Genomic_DNA"/>
</dbReference>
<organism evidence="11 12">
    <name type="scientific">Anaerobacillus alkaliphilus</name>
    <dbReference type="NCBI Taxonomy" id="1548597"/>
    <lineage>
        <taxon>Bacteria</taxon>
        <taxon>Bacillati</taxon>
        <taxon>Bacillota</taxon>
        <taxon>Bacilli</taxon>
        <taxon>Bacillales</taxon>
        <taxon>Bacillaceae</taxon>
        <taxon>Anaerobacillus</taxon>
    </lineage>
</organism>
<evidence type="ECO:0000256" key="2">
    <source>
        <dbReference type="ARBA" id="ARBA00008936"/>
    </source>
</evidence>
<evidence type="ECO:0000256" key="9">
    <source>
        <dbReference type="ARBA" id="ARBA00023196"/>
    </source>
</evidence>
<dbReference type="SUPFAM" id="SSF52540">
    <property type="entry name" value="P-loop containing nucleoside triphosphate hydrolases"/>
    <property type="match status" value="1"/>
</dbReference>
<dbReference type="InterPro" id="IPR024034">
    <property type="entry name" value="ATPase_F1/V1_b/a_C"/>
</dbReference>
<comment type="subcellular location">
    <subcellularLocation>
        <location evidence="1">Membrane</location>
    </subcellularLocation>
</comment>
<dbReference type="Gene3D" id="1.10.1140.10">
    <property type="entry name" value="Bovine Mitochondrial F1-atpase, Atp Synthase Beta Chain, Chain D, domain 3"/>
    <property type="match status" value="1"/>
</dbReference>
<keyword evidence="7" id="KW-0406">Ion transport</keyword>
<evidence type="ECO:0000313" key="11">
    <source>
        <dbReference type="EMBL" id="RXJ00660.1"/>
    </source>
</evidence>
<dbReference type="GO" id="GO:0046933">
    <property type="term" value="F:proton-transporting ATP synthase activity, rotational mechanism"/>
    <property type="evidence" value="ECO:0007669"/>
    <property type="project" value="TreeGrafter"/>
</dbReference>
<evidence type="ECO:0000256" key="4">
    <source>
        <dbReference type="ARBA" id="ARBA00022741"/>
    </source>
</evidence>
<dbReference type="RefSeq" id="WP_129078352.1">
    <property type="nucleotide sequence ID" value="NZ_QOUX01000037.1"/>
</dbReference>
<dbReference type="GO" id="GO:0045259">
    <property type="term" value="C:proton-transporting ATP synthase complex"/>
    <property type="evidence" value="ECO:0007669"/>
    <property type="project" value="UniProtKB-KW"/>
</dbReference>
<evidence type="ECO:0008006" key="13">
    <source>
        <dbReference type="Google" id="ProtNLM"/>
    </source>
</evidence>
<dbReference type="PANTHER" id="PTHR15184">
    <property type="entry name" value="ATP SYNTHASE"/>
    <property type="match status" value="1"/>
</dbReference>
<keyword evidence="9" id="KW-0139">CF(1)</keyword>
<dbReference type="InterPro" id="IPR020003">
    <property type="entry name" value="ATPase_a/bsu_AS"/>
</dbReference>
<evidence type="ECO:0000256" key="6">
    <source>
        <dbReference type="ARBA" id="ARBA00022967"/>
    </source>
</evidence>
<dbReference type="InterPro" id="IPR027417">
    <property type="entry name" value="P-loop_NTPase"/>
</dbReference>
<dbReference type="AlphaFoldDB" id="A0A4Q0VSM0"/>
<evidence type="ECO:0000256" key="5">
    <source>
        <dbReference type="ARBA" id="ARBA00022840"/>
    </source>
</evidence>
<dbReference type="PANTHER" id="PTHR15184:SF71">
    <property type="entry name" value="ATP SYNTHASE SUBUNIT BETA, MITOCHONDRIAL"/>
    <property type="match status" value="1"/>
</dbReference>
<evidence type="ECO:0000256" key="8">
    <source>
        <dbReference type="ARBA" id="ARBA00023136"/>
    </source>
</evidence>
<evidence type="ECO:0000256" key="7">
    <source>
        <dbReference type="ARBA" id="ARBA00023065"/>
    </source>
</evidence>
<name>A0A4Q0VSM0_9BACI</name>
<sequence>MNDDLKLNVPLLKRLVPNLTVAAKLAGLRPATVSNLCTGKIPIGRAEVKTLVALATIADCTLDELIIRETGTEMIETGIKVVDLFAPIVRGGTVGLVARPGMGQLVLMGELFFRMKKLNYTTLFLLGNDETQGIDDVVEHSDFCTSSLEELLSKLKGLQAEQEIILGLDRKMLLSGDFFDISDQLRKVTALPITFILVDTLGNAVDENSPYGPLETILRFDMDLVSRRMYPAIDPTLSTSTIIEGAHIDSPHFTIQQRARKLLRRYRELRFIVLEWGIEKLTESDLNVYHRGQRLEAFFTQPFYVAESITKKQGEWISMQETFDSITRILDGAYDDVLVDNLKYIGSLH</sequence>
<comment type="similarity">
    <text evidence="2">Belongs to the ATPase alpha/beta chains family.</text>
</comment>
<dbReference type="PROSITE" id="PS00152">
    <property type="entry name" value="ATPASE_ALPHA_BETA"/>
    <property type="match status" value="1"/>
</dbReference>
<keyword evidence="6" id="KW-1278">Translocase</keyword>
<evidence type="ECO:0000256" key="1">
    <source>
        <dbReference type="ARBA" id="ARBA00004370"/>
    </source>
</evidence>
<evidence type="ECO:0000256" key="3">
    <source>
        <dbReference type="ARBA" id="ARBA00022448"/>
    </source>
</evidence>
<keyword evidence="3" id="KW-0813">Transport</keyword>